<protein>
    <submittedName>
        <fullName evidence="2">Uncharacterized protein</fullName>
    </submittedName>
</protein>
<dbReference type="AlphaFoldDB" id="A0A4Y2JZP8"/>
<dbReference type="EMBL" id="BGPR01004032">
    <property type="protein sequence ID" value="GBM95125.1"/>
    <property type="molecule type" value="Genomic_DNA"/>
</dbReference>
<evidence type="ECO:0000313" key="3">
    <source>
        <dbReference type="Proteomes" id="UP000499080"/>
    </source>
</evidence>
<accession>A0A4Y2JZP8</accession>
<evidence type="ECO:0000256" key="1">
    <source>
        <dbReference type="SAM" id="MobiDB-lite"/>
    </source>
</evidence>
<evidence type="ECO:0000313" key="2">
    <source>
        <dbReference type="EMBL" id="GBM95125.1"/>
    </source>
</evidence>
<organism evidence="2 3">
    <name type="scientific">Araneus ventricosus</name>
    <name type="common">Orbweaver spider</name>
    <name type="synonym">Epeira ventricosa</name>
    <dbReference type="NCBI Taxonomy" id="182803"/>
    <lineage>
        <taxon>Eukaryota</taxon>
        <taxon>Metazoa</taxon>
        <taxon>Ecdysozoa</taxon>
        <taxon>Arthropoda</taxon>
        <taxon>Chelicerata</taxon>
        <taxon>Arachnida</taxon>
        <taxon>Araneae</taxon>
        <taxon>Araneomorphae</taxon>
        <taxon>Entelegynae</taxon>
        <taxon>Araneoidea</taxon>
        <taxon>Araneidae</taxon>
        <taxon>Araneus</taxon>
    </lineage>
</organism>
<gene>
    <name evidence="2" type="ORF">AVEN_258188_1</name>
</gene>
<keyword evidence="3" id="KW-1185">Reference proteome</keyword>
<proteinExistence type="predicted"/>
<name>A0A4Y2JZP8_ARAVE</name>
<sequence>MDILILKCGHRRWDTCDSTASSNFRATPTRALLTLNGINVHQIHKKGVSSVNSSRDGLVVRSRLRSRRVSGPKPDSIEEPPPCKRF</sequence>
<comment type="caution">
    <text evidence="2">The sequence shown here is derived from an EMBL/GenBank/DDBJ whole genome shotgun (WGS) entry which is preliminary data.</text>
</comment>
<feature type="region of interest" description="Disordered" evidence="1">
    <location>
        <begin position="46"/>
        <end position="86"/>
    </location>
</feature>
<reference evidence="2 3" key="1">
    <citation type="journal article" date="2019" name="Sci. Rep.">
        <title>Orb-weaving spider Araneus ventricosus genome elucidates the spidroin gene catalogue.</title>
        <authorList>
            <person name="Kono N."/>
            <person name="Nakamura H."/>
            <person name="Ohtoshi R."/>
            <person name="Moran D.A.P."/>
            <person name="Shinohara A."/>
            <person name="Yoshida Y."/>
            <person name="Fujiwara M."/>
            <person name="Mori M."/>
            <person name="Tomita M."/>
            <person name="Arakawa K."/>
        </authorList>
    </citation>
    <scope>NUCLEOTIDE SEQUENCE [LARGE SCALE GENOMIC DNA]</scope>
</reference>
<dbReference type="Proteomes" id="UP000499080">
    <property type="component" value="Unassembled WGS sequence"/>
</dbReference>